<feature type="region of interest" description="Disordered" evidence="1">
    <location>
        <begin position="320"/>
        <end position="392"/>
    </location>
</feature>
<feature type="region of interest" description="Disordered" evidence="1">
    <location>
        <begin position="203"/>
        <end position="262"/>
    </location>
</feature>
<feature type="compositionally biased region" description="Gly residues" evidence="1">
    <location>
        <begin position="226"/>
        <end position="240"/>
    </location>
</feature>
<gene>
    <name evidence="2" type="ORF">V6N11_075798</name>
</gene>
<evidence type="ECO:0000256" key="1">
    <source>
        <dbReference type="SAM" id="MobiDB-lite"/>
    </source>
</evidence>
<feature type="compositionally biased region" description="Gly residues" evidence="1">
    <location>
        <begin position="247"/>
        <end position="261"/>
    </location>
</feature>
<feature type="compositionally biased region" description="Gly residues" evidence="1">
    <location>
        <begin position="203"/>
        <end position="212"/>
    </location>
</feature>
<organism evidence="2 3">
    <name type="scientific">Hibiscus sabdariffa</name>
    <name type="common">roselle</name>
    <dbReference type="NCBI Taxonomy" id="183260"/>
    <lineage>
        <taxon>Eukaryota</taxon>
        <taxon>Viridiplantae</taxon>
        <taxon>Streptophyta</taxon>
        <taxon>Embryophyta</taxon>
        <taxon>Tracheophyta</taxon>
        <taxon>Spermatophyta</taxon>
        <taxon>Magnoliopsida</taxon>
        <taxon>eudicotyledons</taxon>
        <taxon>Gunneridae</taxon>
        <taxon>Pentapetalae</taxon>
        <taxon>rosids</taxon>
        <taxon>malvids</taxon>
        <taxon>Malvales</taxon>
        <taxon>Malvaceae</taxon>
        <taxon>Malvoideae</taxon>
        <taxon>Hibiscus</taxon>
    </lineage>
</organism>
<reference evidence="2 3" key="1">
    <citation type="journal article" date="2024" name="G3 (Bethesda)">
        <title>Genome assembly of Hibiscus sabdariffa L. provides insights into metabolisms of medicinal natural products.</title>
        <authorList>
            <person name="Kim T."/>
        </authorList>
    </citation>
    <scope>NUCLEOTIDE SEQUENCE [LARGE SCALE GENOMIC DNA]</scope>
    <source>
        <strain evidence="2">TK-2024</strain>
        <tissue evidence="2">Old leaves</tissue>
    </source>
</reference>
<name>A0ABR2Q4C0_9ROSI</name>
<evidence type="ECO:0000313" key="3">
    <source>
        <dbReference type="Proteomes" id="UP001396334"/>
    </source>
</evidence>
<accession>A0ABR2Q4C0</accession>
<evidence type="ECO:0000313" key="2">
    <source>
        <dbReference type="EMBL" id="KAK8995525.1"/>
    </source>
</evidence>
<feature type="compositionally biased region" description="Polar residues" evidence="1">
    <location>
        <begin position="326"/>
        <end position="382"/>
    </location>
</feature>
<proteinExistence type="predicted"/>
<comment type="caution">
    <text evidence="2">The sequence shown here is derived from an EMBL/GenBank/DDBJ whole genome shotgun (WGS) entry which is preliminary data.</text>
</comment>
<dbReference type="EMBL" id="JBBPBN010000045">
    <property type="protein sequence ID" value="KAK8995525.1"/>
    <property type="molecule type" value="Genomic_DNA"/>
</dbReference>
<keyword evidence="3" id="KW-1185">Reference proteome</keyword>
<protein>
    <submittedName>
        <fullName evidence="2">Uncharacterized protein</fullName>
    </submittedName>
</protein>
<sequence length="432" mass="43216">MPIPTAPPVLKPFLEEDVALADTPLVDFAVGFSVGTRGKSDELGLKVVVGLLGVAGDETVGGEEVEGTEGGGDDNVGVEGEVVGGREELELDGVGGGVSAGDLEELSVGGIAGGEGGDFEDGGVGTLAGGGGELKIICGGGEGGDFREGGVGTLAGGGGELKILCGGGEGEGGDFGEGVVGTLAGGGGEPKIICGGGEVATGGAGSACGGGEPTDCTRGGDKTGEGGESSAGGGDVGSDGGGDEAGGDGGGAVGTSGGGDGEVLEELGAEEEVGGAGGGEISLEVGEIAEGKLHLYKVSTARDAKIQAIQRLSKILSQKHKENTKELTTATSRNPIENYPESQARVNKPVNQLPSWYQQDCTLQQPPKIQTSQQNEKTPNSQKPRKSKTQITKLKFRDHNNEFPLASNIQNENATVEDNQKCSITRWTNPWK</sequence>
<dbReference type="Proteomes" id="UP001396334">
    <property type="component" value="Unassembled WGS sequence"/>
</dbReference>